<evidence type="ECO:0000313" key="3">
    <source>
        <dbReference type="Proteomes" id="UP001152607"/>
    </source>
</evidence>
<evidence type="ECO:0000256" key="1">
    <source>
        <dbReference type="SAM" id="MobiDB-lite"/>
    </source>
</evidence>
<comment type="caution">
    <text evidence="2">The sequence shown here is derived from an EMBL/GenBank/DDBJ whole genome shotgun (WGS) entry which is preliminary data.</text>
</comment>
<keyword evidence="3" id="KW-1185">Reference proteome</keyword>
<proteinExistence type="predicted"/>
<feature type="region of interest" description="Disordered" evidence="1">
    <location>
        <begin position="39"/>
        <end position="61"/>
    </location>
</feature>
<reference evidence="2" key="1">
    <citation type="submission" date="2023-01" db="EMBL/GenBank/DDBJ databases">
        <authorList>
            <person name="Van Ghelder C."/>
            <person name="Rancurel C."/>
        </authorList>
    </citation>
    <scope>NUCLEOTIDE SEQUENCE</scope>
    <source>
        <strain evidence="2">CNCM I-4278</strain>
    </source>
</reference>
<sequence>MQQLATICSPCFAESTCVPHFIFGNARTLIFRPSSVGPPSMGRGGGTPGGYHVNGALPVNK</sequence>
<evidence type="ECO:0000313" key="2">
    <source>
        <dbReference type="EMBL" id="CAI6333997.1"/>
    </source>
</evidence>
<dbReference type="EMBL" id="CAOQHR010000004">
    <property type="protein sequence ID" value="CAI6333997.1"/>
    <property type="molecule type" value="Genomic_DNA"/>
</dbReference>
<accession>A0A9W4XV34</accession>
<gene>
    <name evidence="2" type="ORF">PDIGIT_LOCUS7050</name>
</gene>
<organism evidence="2 3">
    <name type="scientific">Periconia digitata</name>
    <dbReference type="NCBI Taxonomy" id="1303443"/>
    <lineage>
        <taxon>Eukaryota</taxon>
        <taxon>Fungi</taxon>
        <taxon>Dikarya</taxon>
        <taxon>Ascomycota</taxon>
        <taxon>Pezizomycotina</taxon>
        <taxon>Dothideomycetes</taxon>
        <taxon>Pleosporomycetidae</taxon>
        <taxon>Pleosporales</taxon>
        <taxon>Massarineae</taxon>
        <taxon>Periconiaceae</taxon>
        <taxon>Periconia</taxon>
    </lineage>
</organism>
<dbReference type="Proteomes" id="UP001152607">
    <property type="component" value="Unassembled WGS sequence"/>
</dbReference>
<name>A0A9W4XV34_9PLEO</name>
<dbReference type="AlphaFoldDB" id="A0A9W4XV34"/>
<protein>
    <submittedName>
        <fullName evidence="2">Uncharacterized protein</fullName>
    </submittedName>
</protein>